<dbReference type="Proteomes" id="UP000004508">
    <property type="component" value="Unassembled WGS sequence"/>
</dbReference>
<dbReference type="AlphaFoldDB" id="D6U3V6"/>
<evidence type="ECO:0000313" key="2">
    <source>
        <dbReference type="Proteomes" id="UP000004508"/>
    </source>
</evidence>
<protein>
    <submittedName>
        <fullName evidence="1">Uncharacterized protein</fullName>
    </submittedName>
</protein>
<organism evidence="1 2">
    <name type="scientific">Ktedonobacter racemifer DSM 44963</name>
    <dbReference type="NCBI Taxonomy" id="485913"/>
    <lineage>
        <taxon>Bacteria</taxon>
        <taxon>Bacillati</taxon>
        <taxon>Chloroflexota</taxon>
        <taxon>Ktedonobacteria</taxon>
        <taxon>Ktedonobacterales</taxon>
        <taxon>Ktedonobacteraceae</taxon>
        <taxon>Ktedonobacter</taxon>
    </lineage>
</organism>
<sequence length="46" mass="5028">MSMVARAALCCVNHGMRMGEICTIPWAISPLTNGQITPVIINFRPI</sequence>
<keyword evidence="2" id="KW-1185">Reference proteome</keyword>
<reference evidence="1 2" key="1">
    <citation type="journal article" date="2011" name="Stand. Genomic Sci.">
        <title>Non-contiguous finished genome sequence and contextual data of the filamentous soil bacterium Ktedonobacter racemifer type strain (SOSP1-21).</title>
        <authorList>
            <person name="Chang Y.J."/>
            <person name="Land M."/>
            <person name="Hauser L."/>
            <person name="Chertkov O."/>
            <person name="Del Rio T.G."/>
            <person name="Nolan M."/>
            <person name="Copeland A."/>
            <person name="Tice H."/>
            <person name="Cheng J.F."/>
            <person name="Lucas S."/>
            <person name="Han C."/>
            <person name="Goodwin L."/>
            <person name="Pitluck S."/>
            <person name="Ivanova N."/>
            <person name="Ovchinikova G."/>
            <person name="Pati A."/>
            <person name="Chen A."/>
            <person name="Palaniappan K."/>
            <person name="Mavromatis K."/>
            <person name="Liolios K."/>
            <person name="Brettin T."/>
            <person name="Fiebig A."/>
            <person name="Rohde M."/>
            <person name="Abt B."/>
            <person name="Goker M."/>
            <person name="Detter J.C."/>
            <person name="Woyke T."/>
            <person name="Bristow J."/>
            <person name="Eisen J.A."/>
            <person name="Markowitz V."/>
            <person name="Hugenholtz P."/>
            <person name="Kyrpides N.C."/>
            <person name="Klenk H.P."/>
            <person name="Lapidus A."/>
        </authorList>
    </citation>
    <scope>NUCLEOTIDE SEQUENCE [LARGE SCALE GENOMIC DNA]</scope>
    <source>
        <strain evidence="2">DSM 44963</strain>
    </source>
</reference>
<evidence type="ECO:0000313" key="1">
    <source>
        <dbReference type="EMBL" id="EFH81194.1"/>
    </source>
</evidence>
<accession>D6U3V6</accession>
<gene>
    <name evidence="1" type="ORF">Krac_1894</name>
</gene>
<proteinExistence type="predicted"/>
<dbReference type="EMBL" id="ADVG01000004">
    <property type="protein sequence ID" value="EFH81194.1"/>
    <property type="molecule type" value="Genomic_DNA"/>
</dbReference>
<comment type="caution">
    <text evidence="1">The sequence shown here is derived from an EMBL/GenBank/DDBJ whole genome shotgun (WGS) entry which is preliminary data.</text>
</comment>
<dbReference type="InParanoid" id="D6U3V6"/>
<name>D6U3V6_KTERA</name>